<dbReference type="OrthoDB" id="8448907at2"/>
<dbReference type="EMBL" id="CABVHY010000005">
    <property type="protein sequence ID" value="VVN83950.1"/>
    <property type="molecule type" value="Genomic_DNA"/>
</dbReference>
<gene>
    <name evidence="1" type="ORF">PS723_01317</name>
</gene>
<dbReference type="RefSeq" id="WP_150802871.1">
    <property type="nucleotide sequence ID" value="NZ_CABVHY010000005.1"/>
</dbReference>
<evidence type="ECO:0000313" key="2">
    <source>
        <dbReference type="Proteomes" id="UP000379480"/>
    </source>
</evidence>
<sequence length="138" mass="15064">MSGFFNRQDDTRNEIDLQALQGPWEQIALEDSGVLNPPDEHGAPGALTTITGNQFTVVAPEGAVLLAGSFTLDASTTPKSITWIDSMGADQGKQLPASYTLEDDHFVFIAGDEGCDRPTEFRTRQGETMRTFIRQRAS</sequence>
<reference evidence="1 2" key="1">
    <citation type="submission" date="2019-09" db="EMBL/GenBank/DDBJ databases">
        <authorList>
            <person name="Chandra G."/>
            <person name="Truman W A."/>
        </authorList>
    </citation>
    <scope>NUCLEOTIDE SEQUENCE [LARGE SCALE GENOMIC DNA]</scope>
    <source>
        <strain evidence="1">PS723</strain>
    </source>
</reference>
<accession>A0A5E7B016</accession>
<dbReference type="Proteomes" id="UP000379480">
    <property type="component" value="Unassembled WGS sequence"/>
</dbReference>
<dbReference type="InterPro" id="IPR017504">
    <property type="entry name" value="CHP03067_Planctomycetes"/>
</dbReference>
<dbReference type="AlphaFoldDB" id="A0A5E7B016"/>
<name>A0A5E7B016_PSEFL</name>
<evidence type="ECO:0000313" key="1">
    <source>
        <dbReference type="EMBL" id="VVN83950.1"/>
    </source>
</evidence>
<protein>
    <recommendedName>
        <fullName evidence="3">TIGR03067 domain-containing protein</fullName>
    </recommendedName>
</protein>
<dbReference type="NCBIfam" id="TIGR03067">
    <property type="entry name" value="Planc_TIGR03067"/>
    <property type="match status" value="1"/>
</dbReference>
<organism evidence="1 2">
    <name type="scientific">Pseudomonas fluorescens</name>
    <dbReference type="NCBI Taxonomy" id="294"/>
    <lineage>
        <taxon>Bacteria</taxon>
        <taxon>Pseudomonadati</taxon>
        <taxon>Pseudomonadota</taxon>
        <taxon>Gammaproteobacteria</taxon>
        <taxon>Pseudomonadales</taxon>
        <taxon>Pseudomonadaceae</taxon>
        <taxon>Pseudomonas</taxon>
    </lineage>
</organism>
<evidence type="ECO:0008006" key="3">
    <source>
        <dbReference type="Google" id="ProtNLM"/>
    </source>
</evidence>
<proteinExistence type="predicted"/>